<keyword evidence="2" id="KW-0732">Signal</keyword>
<feature type="region of interest" description="Disordered" evidence="1">
    <location>
        <begin position="441"/>
        <end position="532"/>
    </location>
</feature>
<dbReference type="InterPro" id="IPR048266">
    <property type="entry name" value="Rax2-like_second"/>
</dbReference>
<reference evidence="5" key="1">
    <citation type="journal article" date="2011" name="Nat. Commun.">
        <title>Effector diversification within compartments of the Leptosphaeria maculans genome affected by Repeat-Induced Point mutations.</title>
        <authorList>
            <person name="Rouxel T."/>
            <person name="Grandaubert J."/>
            <person name="Hane J.K."/>
            <person name="Hoede C."/>
            <person name="van de Wouw A.P."/>
            <person name="Couloux A."/>
            <person name="Dominguez V."/>
            <person name="Anthouard V."/>
            <person name="Bally P."/>
            <person name="Bourras S."/>
            <person name="Cozijnsen A.J."/>
            <person name="Ciuffetti L.M."/>
            <person name="Degrave A."/>
            <person name="Dilmaghani A."/>
            <person name="Duret L."/>
            <person name="Fudal I."/>
            <person name="Goodwin S.B."/>
            <person name="Gout L."/>
            <person name="Glaser N."/>
            <person name="Linglin J."/>
            <person name="Kema G.H.J."/>
            <person name="Lapalu N."/>
            <person name="Lawrence C.B."/>
            <person name="May K."/>
            <person name="Meyer M."/>
            <person name="Ollivier B."/>
            <person name="Poulain J."/>
            <person name="Schoch C.L."/>
            <person name="Simon A."/>
            <person name="Spatafora J.W."/>
            <person name="Stachowiak A."/>
            <person name="Turgeon B.G."/>
            <person name="Tyler B.M."/>
            <person name="Vincent D."/>
            <person name="Weissenbach J."/>
            <person name="Amselem J."/>
            <person name="Quesneville H."/>
            <person name="Oliver R.P."/>
            <person name="Wincker P."/>
            <person name="Balesdent M.-H."/>
            <person name="Howlett B.J."/>
        </authorList>
    </citation>
    <scope>NUCLEOTIDE SEQUENCE [LARGE SCALE GENOMIC DNA]</scope>
    <source>
        <strain evidence="5">JN3 / isolate v23.1.3 / race Av1-4-5-6-7-8</strain>
    </source>
</reference>
<dbReference type="EMBL" id="FP929127">
    <property type="protein sequence ID" value="CBX95239.1"/>
    <property type="molecule type" value="Genomic_DNA"/>
</dbReference>
<accession>E4ZX29</accession>
<dbReference type="AlphaFoldDB" id="E4ZX29"/>
<evidence type="ECO:0000259" key="3">
    <source>
        <dbReference type="Pfam" id="PF20842"/>
    </source>
</evidence>
<dbReference type="Pfam" id="PF20842">
    <property type="entry name" value="Rax2_2"/>
    <property type="match status" value="1"/>
</dbReference>
<dbReference type="InParanoid" id="E4ZX29"/>
<dbReference type="VEuPathDB" id="FungiDB:LEMA_P023910.1"/>
<feature type="signal peptide" evidence="2">
    <location>
        <begin position="1"/>
        <end position="29"/>
    </location>
</feature>
<sequence>MRESFAALLRTGAGKLALSLLIASPTATAYTFRPVPSPNLELTELGRIAFTGDFDSISLYEYEGQSQQYPGRNGALLSRYPNGVFATINVTDADIKAMCSLQINGAERVVFAGNFTSVGPMQTPGGIALLDPTNGNVDALTGLDGTANTLYCDRDNEQIYVGGVFTGKNSSNAIIWKDGWQDLSFNGFNGPINSIVRAPNGNLIFAGEFNGLGSVNATVSAENNTQTIPVGNARISAQTSSGLPGLTDPRNIACKSDFSTQGPDQTWLLADTSPGFWKADFGFGFEPTHLKLWNTDIQGRGTKTFRFTALPDGGILNMTYVDPATGRKAYCDARCPLPQGNTTVQDFTFVNVVGMNSFRIDISDWYGQGAGLNGIQLLQEAMYSYAINDFNEPENCGSSGARSEATSTGPWQYEKLAAFAGMSNHRSASNAWAKLKAKLITPTDGTAPPATPKKANRKKALQTDDGDQDEPTPKKTATPRKRAAKKQDVDGDLASPKKKSRAKSSVKVESEDEKDGTSPSENGPEEPAVDEI</sequence>
<gene>
    <name evidence="4" type="ORF">LEMA_P023910.1</name>
</gene>
<dbReference type="eggNOG" id="ENOG502QQZD">
    <property type="taxonomic scope" value="Eukaryota"/>
</dbReference>
<organism evidence="5">
    <name type="scientific">Leptosphaeria maculans (strain JN3 / isolate v23.1.3 / race Av1-4-5-6-7-8)</name>
    <name type="common">Blackleg fungus</name>
    <name type="synonym">Phoma lingam</name>
    <dbReference type="NCBI Taxonomy" id="985895"/>
    <lineage>
        <taxon>Eukaryota</taxon>
        <taxon>Fungi</taxon>
        <taxon>Dikarya</taxon>
        <taxon>Ascomycota</taxon>
        <taxon>Pezizomycotina</taxon>
        <taxon>Dothideomycetes</taxon>
        <taxon>Pleosporomycetidae</taxon>
        <taxon>Pleosporales</taxon>
        <taxon>Pleosporineae</taxon>
        <taxon>Leptosphaeriaceae</taxon>
        <taxon>Plenodomus</taxon>
        <taxon>Plenodomus lingam/Leptosphaeria maculans species complex</taxon>
    </lineage>
</organism>
<evidence type="ECO:0000313" key="4">
    <source>
        <dbReference type="EMBL" id="CBX95239.1"/>
    </source>
</evidence>
<proteinExistence type="predicted"/>
<evidence type="ECO:0000313" key="5">
    <source>
        <dbReference type="Proteomes" id="UP000002668"/>
    </source>
</evidence>
<dbReference type="PANTHER" id="PTHR31778">
    <property type="entry name" value="BUD SITE SELECTION PROTEIN RAX2"/>
    <property type="match status" value="1"/>
</dbReference>
<protein>
    <submittedName>
        <fullName evidence="4">Predicted protein</fullName>
    </submittedName>
</protein>
<dbReference type="Proteomes" id="UP000002668">
    <property type="component" value="Genome"/>
</dbReference>
<dbReference type="OMA" id="ATIRTMC"/>
<dbReference type="GO" id="GO:1902929">
    <property type="term" value="C:plasma membrane of growing cell tip"/>
    <property type="evidence" value="ECO:0007669"/>
    <property type="project" value="TreeGrafter"/>
</dbReference>
<dbReference type="STRING" id="985895.E4ZX29"/>
<dbReference type="InterPro" id="IPR011044">
    <property type="entry name" value="Quino_amine_DH_bsu"/>
</dbReference>
<feature type="domain" description="Rax2-like second" evidence="3">
    <location>
        <begin position="223"/>
        <end position="372"/>
    </location>
</feature>
<evidence type="ECO:0000256" key="1">
    <source>
        <dbReference type="SAM" id="MobiDB-lite"/>
    </source>
</evidence>
<feature type="chain" id="PRO_5003194955" evidence="2">
    <location>
        <begin position="30"/>
        <end position="532"/>
    </location>
</feature>
<name>E4ZX29_LEPMJ</name>
<dbReference type="OrthoDB" id="2503993at2759"/>
<dbReference type="SUPFAM" id="SSF50969">
    <property type="entry name" value="YVTN repeat-like/Quinoprotein amine dehydrogenase"/>
    <property type="match status" value="1"/>
</dbReference>
<evidence type="ECO:0000256" key="2">
    <source>
        <dbReference type="SAM" id="SignalP"/>
    </source>
</evidence>
<keyword evidence="5" id="KW-1185">Reference proteome</keyword>
<feature type="compositionally biased region" description="Acidic residues" evidence="1">
    <location>
        <begin position="523"/>
        <end position="532"/>
    </location>
</feature>
<dbReference type="HOGENOM" id="CLU_511976_0_0_1"/>
<dbReference type="PANTHER" id="PTHR31778:SF2">
    <property type="entry name" value="BUD SITE SELECTION PROTEIN RAX2"/>
    <property type="match status" value="1"/>
</dbReference>